<reference evidence="8 9" key="1">
    <citation type="submission" date="2018-03" db="EMBL/GenBank/DDBJ databases">
        <title>Genomic Encyclopedia of Archaeal and Bacterial Type Strains, Phase II (KMG-II): from individual species to whole genera.</title>
        <authorList>
            <person name="Goeker M."/>
        </authorList>
    </citation>
    <scope>NUCLEOTIDE SEQUENCE [LARGE SCALE GENOMIC DNA]</scope>
    <source>
        <strain evidence="8 9">DSM 44720</strain>
    </source>
</reference>
<dbReference type="CDD" id="cd08255">
    <property type="entry name" value="2-desacetyl-2-hydroxyethyl_bacteriochlorophyllide_like"/>
    <property type="match status" value="1"/>
</dbReference>
<gene>
    <name evidence="8" type="ORF">CLV43_111167</name>
</gene>
<comment type="similarity">
    <text evidence="2">Belongs to the zinc-containing alcohol dehydrogenase family.</text>
</comment>
<comment type="caution">
    <text evidence="8">The sequence shown here is derived from an EMBL/GenBank/DDBJ whole genome shotgun (WGS) entry which is preliminary data.</text>
</comment>
<evidence type="ECO:0000313" key="9">
    <source>
        <dbReference type="Proteomes" id="UP000239494"/>
    </source>
</evidence>
<dbReference type="GO" id="GO:0046872">
    <property type="term" value="F:metal ion binding"/>
    <property type="evidence" value="ECO:0007669"/>
    <property type="project" value="UniProtKB-KW"/>
</dbReference>
<dbReference type="EMBL" id="PVTF01000011">
    <property type="protein sequence ID" value="PRY36795.1"/>
    <property type="molecule type" value="Genomic_DNA"/>
</dbReference>
<dbReference type="GO" id="GO:0070403">
    <property type="term" value="F:NAD+ binding"/>
    <property type="evidence" value="ECO:0007669"/>
    <property type="project" value="InterPro"/>
</dbReference>
<dbReference type="Pfam" id="PF08240">
    <property type="entry name" value="ADH_N"/>
    <property type="match status" value="1"/>
</dbReference>
<keyword evidence="3" id="KW-0479">Metal-binding</keyword>
<keyword evidence="9" id="KW-1185">Reference proteome</keyword>
<dbReference type="SUPFAM" id="SSF50129">
    <property type="entry name" value="GroES-like"/>
    <property type="match status" value="1"/>
</dbReference>
<keyword evidence="5" id="KW-0560">Oxidoreductase</keyword>
<evidence type="ECO:0000313" key="8">
    <source>
        <dbReference type="EMBL" id="PRY36795.1"/>
    </source>
</evidence>
<dbReference type="GO" id="GO:0016491">
    <property type="term" value="F:oxidoreductase activity"/>
    <property type="evidence" value="ECO:0007669"/>
    <property type="project" value="UniProtKB-KW"/>
</dbReference>
<dbReference type="Pfam" id="PF02737">
    <property type="entry name" value="3HCDH_N"/>
    <property type="match status" value="1"/>
</dbReference>
<dbReference type="GO" id="GO:0006631">
    <property type="term" value="P:fatty acid metabolic process"/>
    <property type="evidence" value="ECO:0007669"/>
    <property type="project" value="InterPro"/>
</dbReference>
<dbReference type="Gene3D" id="3.90.180.10">
    <property type="entry name" value="Medium-chain alcohol dehydrogenases, catalytic domain"/>
    <property type="match status" value="2"/>
</dbReference>
<name>A0A2T0STQ7_9PSEU</name>
<evidence type="ECO:0000256" key="4">
    <source>
        <dbReference type="ARBA" id="ARBA00022833"/>
    </source>
</evidence>
<dbReference type="InterPro" id="IPR011032">
    <property type="entry name" value="GroES-like_sf"/>
</dbReference>
<dbReference type="RefSeq" id="WP_106192225.1">
    <property type="nucleotide sequence ID" value="NZ_PVTF01000011.1"/>
</dbReference>
<evidence type="ECO:0000256" key="1">
    <source>
        <dbReference type="ARBA" id="ARBA00001947"/>
    </source>
</evidence>
<dbReference type="PANTHER" id="PTHR43350:SF19">
    <property type="entry name" value="D-GULOSIDE 3-DEHYDROGENASE"/>
    <property type="match status" value="1"/>
</dbReference>
<accession>A0A2T0STQ7</accession>
<dbReference type="OrthoDB" id="6799142at2"/>
<dbReference type="SUPFAM" id="SSF51735">
    <property type="entry name" value="NAD(P)-binding Rossmann-fold domains"/>
    <property type="match status" value="1"/>
</dbReference>
<evidence type="ECO:0000256" key="5">
    <source>
        <dbReference type="ARBA" id="ARBA00023002"/>
    </source>
</evidence>
<evidence type="ECO:0000256" key="3">
    <source>
        <dbReference type="ARBA" id="ARBA00022723"/>
    </source>
</evidence>
<evidence type="ECO:0000259" key="7">
    <source>
        <dbReference type="Pfam" id="PF08240"/>
    </source>
</evidence>
<dbReference type="PANTHER" id="PTHR43350">
    <property type="entry name" value="NAD-DEPENDENT ALCOHOL DEHYDROGENASE"/>
    <property type="match status" value="1"/>
</dbReference>
<feature type="domain" description="Alcohol dehydrogenase-like N-terminal" evidence="7">
    <location>
        <begin position="31"/>
        <end position="92"/>
    </location>
</feature>
<evidence type="ECO:0000256" key="2">
    <source>
        <dbReference type="ARBA" id="ARBA00008072"/>
    </source>
</evidence>
<keyword evidence="4" id="KW-0862">Zinc</keyword>
<proteinExistence type="inferred from homology"/>
<dbReference type="InterPro" id="IPR006176">
    <property type="entry name" value="3-OHacyl-CoA_DH_NAD-bd"/>
</dbReference>
<dbReference type="Gene3D" id="3.40.50.720">
    <property type="entry name" value="NAD(P)-binding Rossmann-like Domain"/>
    <property type="match status" value="1"/>
</dbReference>
<comment type="cofactor">
    <cofactor evidence="1">
        <name>Zn(2+)</name>
        <dbReference type="ChEBI" id="CHEBI:29105"/>
    </cofactor>
</comment>
<dbReference type="InterPro" id="IPR013154">
    <property type="entry name" value="ADH-like_N"/>
</dbReference>
<dbReference type="AlphaFoldDB" id="A0A2T0STQ7"/>
<dbReference type="InterPro" id="IPR036291">
    <property type="entry name" value="NAD(P)-bd_dom_sf"/>
</dbReference>
<organism evidence="8 9">
    <name type="scientific">Umezawaea tangerina</name>
    <dbReference type="NCBI Taxonomy" id="84725"/>
    <lineage>
        <taxon>Bacteria</taxon>
        <taxon>Bacillati</taxon>
        <taxon>Actinomycetota</taxon>
        <taxon>Actinomycetes</taxon>
        <taxon>Pseudonocardiales</taxon>
        <taxon>Pseudonocardiaceae</taxon>
        <taxon>Umezawaea</taxon>
    </lineage>
</organism>
<sequence>MTAASAVRRLVAHGSAVPRWEEGPRAVPGHGELAVRAAYSMVSPGTELHYLDRSARTGERFPLGYCSAGVVEAVGPGVSGFAVGDRVIAMGWGQAVHADVVTVPFRLCRGVPAHVGLDDAVVANLAATAVHAVDRAQLDPADEVAVVGAGIVGQLVALTASARGCPVSLLDRRPERLHAAAALGPRVSTGVGFPERTGSGAAAGRCVFLCTTGDASTTLVSAARWAAAAAGRPRLVGVGRFEARVAFSVELGNLDIRYAARCGAGYRDHDYERGRTEVTAPPGEGTVTENLQRALDLVADGRVRADALRLPRFSPDDAPLVYAALRERPAYPTALFDYRLTKGTVAP</sequence>
<dbReference type="Proteomes" id="UP000239494">
    <property type="component" value="Unassembled WGS sequence"/>
</dbReference>
<feature type="domain" description="3-hydroxyacyl-CoA dehydrogenase NAD binding" evidence="6">
    <location>
        <begin position="143"/>
        <end position="181"/>
    </location>
</feature>
<evidence type="ECO:0000259" key="6">
    <source>
        <dbReference type="Pfam" id="PF02737"/>
    </source>
</evidence>
<protein>
    <submittedName>
        <fullName evidence="8">D-arabinose 1-dehydrogenase-like Zn-dependent alcohol dehydrogenase</fullName>
    </submittedName>
</protein>